<dbReference type="PANTHER" id="PTHR47256">
    <property type="entry name" value="ZN(II)2CYS6 TRANSCRIPTION FACTOR (EUROFUNG)-RELATED"/>
    <property type="match status" value="1"/>
</dbReference>
<dbReference type="Proteomes" id="UP000256690">
    <property type="component" value="Unassembled WGS sequence"/>
</dbReference>
<name>A0A3D8QHI3_9EURO</name>
<comment type="caution">
    <text evidence="1">The sequence shown here is derived from an EMBL/GenBank/DDBJ whole genome shotgun (WGS) entry which is preliminary data.</text>
</comment>
<evidence type="ECO:0008006" key="3">
    <source>
        <dbReference type="Google" id="ProtNLM"/>
    </source>
</evidence>
<dbReference type="EMBL" id="PVWQ01000017">
    <property type="protein sequence ID" value="RDW61181.1"/>
    <property type="molecule type" value="Genomic_DNA"/>
</dbReference>
<evidence type="ECO:0000313" key="2">
    <source>
        <dbReference type="Proteomes" id="UP000256690"/>
    </source>
</evidence>
<dbReference type="InterPro" id="IPR053187">
    <property type="entry name" value="Notoamide_regulator"/>
</dbReference>
<organism evidence="1 2">
    <name type="scientific">Aspergillus mulundensis</name>
    <dbReference type="NCBI Taxonomy" id="1810919"/>
    <lineage>
        <taxon>Eukaryota</taxon>
        <taxon>Fungi</taxon>
        <taxon>Dikarya</taxon>
        <taxon>Ascomycota</taxon>
        <taxon>Pezizomycotina</taxon>
        <taxon>Eurotiomycetes</taxon>
        <taxon>Eurotiomycetidae</taxon>
        <taxon>Eurotiales</taxon>
        <taxon>Aspergillaceae</taxon>
        <taxon>Aspergillus</taxon>
        <taxon>Aspergillus subgen. Nidulantes</taxon>
    </lineage>
</organism>
<reference evidence="1 2" key="1">
    <citation type="journal article" date="2018" name="IMA Fungus">
        <title>IMA Genome-F 9: Draft genome sequence of Annulohypoxylon stygium, Aspergillus mulundensis, Berkeleyomyces basicola (syn. Thielaviopsis basicola), Ceratocystis smalleyi, two Cercospora beticola strains, Coleophoma cylindrospora, Fusarium fracticaudum, Phialophora cf. hyalina, and Morchella septimelata.</title>
        <authorList>
            <person name="Wingfield B.D."/>
            <person name="Bills G.F."/>
            <person name="Dong Y."/>
            <person name="Huang W."/>
            <person name="Nel W.J."/>
            <person name="Swalarsk-Parry B.S."/>
            <person name="Vaghefi N."/>
            <person name="Wilken P.M."/>
            <person name="An Z."/>
            <person name="de Beer Z.W."/>
            <person name="De Vos L."/>
            <person name="Chen L."/>
            <person name="Duong T.A."/>
            <person name="Gao Y."/>
            <person name="Hammerbacher A."/>
            <person name="Kikkert J.R."/>
            <person name="Li Y."/>
            <person name="Li H."/>
            <person name="Li K."/>
            <person name="Li Q."/>
            <person name="Liu X."/>
            <person name="Ma X."/>
            <person name="Naidoo K."/>
            <person name="Pethybridge S.J."/>
            <person name="Sun J."/>
            <person name="Steenkamp E.T."/>
            <person name="van der Nest M.A."/>
            <person name="van Wyk S."/>
            <person name="Wingfield M.J."/>
            <person name="Xiong C."/>
            <person name="Yue Q."/>
            <person name="Zhang X."/>
        </authorList>
    </citation>
    <scope>NUCLEOTIDE SEQUENCE [LARGE SCALE GENOMIC DNA]</scope>
    <source>
        <strain evidence="1 2">DSM 5745</strain>
    </source>
</reference>
<dbReference type="PANTHER" id="PTHR47256:SF9">
    <property type="entry name" value="ZN(II)2CYS6 TRANSCRIPTION FACTOR (EUROFUNG)"/>
    <property type="match status" value="1"/>
</dbReference>
<protein>
    <recommendedName>
        <fullName evidence="3">Transcription factor domain-containing protein</fullName>
    </recommendedName>
</protein>
<keyword evidence="2" id="KW-1185">Reference proteome</keyword>
<dbReference type="RefSeq" id="XP_026598713.1">
    <property type="nucleotide sequence ID" value="XM_026752695.1"/>
</dbReference>
<dbReference type="GeneID" id="38121049"/>
<dbReference type="AlphaFoldDB" id="A0A3D8QHI3"/>
<evidence type="ECO:0000313" key="1">
    <source>
        <dbReference type="EMBL" id="RDW61181.1"/>
    </source>
</evidence>
<dbReference type="OrthoDB" id="2593732at2759"/>
<sequence>MIRRDATNEELRHHIGNYLKMTEGDKDEMEGVVGNLEDIQHMINEDTMQSWRPQVMDIQYLYSLCGKNDCGYKMLHLATWTGEALGLVGERKPILSSRDFPEDMDASLRRTAWGLFQIDTVVHTGFLRASLITQVNLDRPDRHDHKTCWLPYPINGGAKESFLSEYFDISCNLSEIARDMSQSLFASDRRELAALEQIKIKEVLFRRLRDWTEGLPAHFKRDDDVAPYVLVMKMRYHTLVIILLLFRAEDEILGPAVEGLKTPESLTSPSPLLDCNKRDTTESAARAIATLVHIQRGNFGFAHAHHFSIYAINLALFVLVERQSRFDILDDVFLFLATAFANIASRSQLGRNLFHLFRLNVRAKCQGSRIRYSPVVNVEMKTLFDEECTARSTCDEYANGLEKLDTDERYRVLGQHRLSDMLDRYETLSSGKDDIVRGRCYDLS</sequence>
<proteinExistence type="predicted"/>
<dbReference type="CDD" id="cd12148">
    <property type="entry name" value="fungal_TF_MHR"/>
    <property type="match status" value="1"/>
</dbReference>
<accession>A0A3D8QHI3</accession>
<gene>
    <name evidence="1" type="ORF">DSM5745_10679</name>
</gene>